<organism evidence="8 9">
    <name type="scientific">Aquipluma nitroreducens</name>
    <dbReference type="NCBI Taxonomy" id="2010828"/>
    <lineage>
        <taxon>Bacteria</taxon>
        <taxon>Pseudomonadati</taxon>
        <taxon>Bacteroidota</taxon>
        <taxon>Bacteroidia</taxon>
        <taxon>Marinilabiliales</taxon>
        <taxon>Prolixibacteraceae</taxon>
        <taxon>Aquipluma</taxon>
    </lineage>
</organism>
<feature type="domain" description="Release factor glutamine methyltransferase N-terminal" evidence="7">
    <location>
        <begin position="25"/>
        <end position="74"/>
    </location>
</feature>
<dbReference type="NCBIfam" id="TIGR03534">
    <property type="entry name" value="RF_mod_PrmC"/>
    <property type="match status" value="1"/>
</dbReference>
<dbReference type="KEGG" id="anf:AQPE_1867"/>
<dbReference type="InterPro" id="IPR050320">
    <property type="entry name" value="N5-glutamine_MTase"/>
</dbReference>
<dbReference type="InterPro" id="IPR007848">
    <property type="entry name" value="Small_mtfrase_dom"/>
</dbReference>
<dbReference type="InterPro" id="IPR002052">
    <property type="entry name" value="DNA_methylase_N6_adenine_CS"/>
</dbReference>
<dbReference type="PANTHER" id="PTHR18895">
    <property type="entry name" value="HEMK METHYLTRANSFERASE"/>
    <property type="match status" value="1"/>
</dbReference>
<dbReference type="InterPro" id="IPR040758">
    <property type="entry name" value="PrmC_N"/>
</dbReference>
<dbReference type="Pfam" id="PF17827">
    <property type="entry name" value="PrmC_N"/>
    <property type="match status" value="1"/>
</dbReference>
<dbReference type="EC" id="2.1.1.297" evidence="1"/>
<dbReference type="Gene3D" id="3.40.50.150">
    <property type="entry name" value="Vaccinia Virus protein VP39"/>
    <property type="match status" value="1"/>
</dbReference>
<dbReference type="RefSeq" id="WP_318350689.1">
    <property type="nucleotide sequence ID" value="NZ_AP018694.1"/>
</dbReference>
<keyword evidence="4" id="KW-0949">S-adenosyl-L-methionine</keyword>
<evidence type="ECO:0000313" key="9">
    <source>
        <dbReference type="Proteomes" id="UP001193389"/>
    </source>
</evidence>
<keyword evidence="2 8" id="KW-0489">Methyltransferase</keyword>
<gene>
    <name evidence="8" type="ORF">AQPE_1867</name>
</gene>
<evidence type="ECO:0000256" key="2">
    <source>
        <dbReference type="ARBA" id="ARBA00022603"/>
    </source>
</evidence>
<evidence type="ECO:0000256" key="3">
    <source>
        <dbReference type="ARBA" id="ARBA00022679"/>
    </source>
</evidence>
<dbReference type="InterPro" id="IPR004556">
    <property type="entry name" value="HemK-like"/>
</dbReference>
<evidence type="ECO:0000256" key="1">
    <source>
        <dbReference type="ARBA" id="ARBA00012771"/>
    </source>
</evidence>
<dbReference type="NCBIfam" id="TIGR00536">
    <property type="entry name" value="hemK_fam"/>
    <property type="match status" value="1"/>
</dbReference>
<dbReference type="GO" id="GO:0003676">
    <property type="term" value="F:nucleic acid binding"/>
    <property type="evidence" value="ECO:0007669"/>
    <property type="project" value="InterPro"/>
</dbReference>
<dbReference type="CDD" id="cd02440">
    <property type="entry name" value="AdoMet_MTases"/>
    <property type="match status" value="1"/>
</dbReference>
<feature type="domain" description="Methyltransferase small" evidence="6">
    <location>
        <begin position="110"/>
        <end position="194"/>
    </location>
</feature>
<accession>A0A5K7S848</accession>
<dbReference type="EMBL" id="AP018694">
    <property type="protein sequence ID" value="BBE17710.1"/>
    <property type="molecule type" value="Genomic_DNA"/>
</dbReference>
<evidence type="ECO:0000256" key="4">
    <source>
        <dbReference type="ARBA" id="ARBA00022691"/>
    </source>
</evidence>
<dbReference type="GO" id="GO:0032259">
    <property type="term" value="P:methylation"/>
    <property type="evidence" value="ECO:0007669"/>
    <property type="project" value="UniProtKB-KW"/>
</dbReference>
<evidence type="ECO:0000259" key="7">
    <source>
        <dbReference type="Pfam" id="PF17827"/>
    </source>
</evidence>
<name>A0A5K7S848_9BACT</name>
<dbReference type="Pfam" id="PF05175">
    <property type="entry name" value="MTS"/>
    <property type="match status" value="1"/>
</dbReference>
<protein>
    <recommendedName>
        <fullName evidence="1">peptide chain release factor N(5)-glutamine methyltransferase</fullName>
        <ecNumber evidence="1">2.1.1.297</ecNumber>
    </recommendedName>
</protein>
<evidence type="ECO:0000313" key="8">
    <source>
        <dbReference type="EMBL" id="BBE17710.1"/>
    </source>
</evidence>
<dbReference type="InterPro" id="IPR029063">
    <property type="entry name" value="SAM-dependent_MTases_sf"/>
</dbReference>
<comment type="catalytic activity">
    <reaction evidence="5">
        <text>L-glutaminyl-[peptide chain release factor] + S-adenosyl-L-methionine = N(5)-methyl-L-glutaminyl-[peptide chain release factor] + S-adenosyl-L-homocysteine + H(+)</text>
        <dbReference type="Rhea" id="RHEA:42896"/>
        <dbReference type="Rhea" id="RHEA-COMP:10271"/>
        <dbReference type="Rhea" id="RHEA-COMP:10272"/>
        <dbReference type="ChEBI" id="CHEBI:15378"/>
        <dbReference type="ChEBI" id="CHEBI:30011"/>
        <dbReference type="ChEBI" id="CHEBI:57856"/>
        <dbReference type="ChEBI" id="CHEBI:59789"/>
        <dbReference type="ChEBI" id="CHEBI:61891"/>
        <dbReference type="EC" id="2.1.1.297"/>
    </reaction>
</comment>
<proteinExistence type="predicted"/>
<dbReference type="AlphaFoldDB" id="A0A5K7S848"/>
<dbReference type="Proteomes" id="UP001193389">
    <property type="component" value="Chromosome"/>
</dbReference>
<keyword evidence="9" id="KW-1185">Reference proteome</keyword>
<sequence length="282" mass="32433">MKAGIAFVKKELEGIYAREEIESLTFLIFEKLKGYSRTQFLLAKDEKLCQEEFSEIEKIVARLKNHEPIQYILGTTEFYGLPFYTVPEVLIPRPETEELVQWIIQENKSSKPSILDIGTGTGCIAISLQKNIPQSTVLACDISPVCLETAKRNSELNSAEVSVIPYDILNNVPDFSFPELDIIVSNPPYIREKEKPLMEKNVLDHEPELALFVSNEQPLIFYQRIADFSRIHLKNQGHLYFEINEAFGPECYEMLQEKGFSEIILKKDIHGKDRMIGCRWVL</sequence>
<reference evidence="8" key="1">
    <citation type="journal article" date="2020" name="Int. J. Syst. Evol. Microbiol.">
        <title>Aquipluma nitroreducens gen. nov. sp. nov., a novel facultatively anaerobic bacterium isolated from a freshwater lake.</title>
        <authorList>
            <person name="Watanabe M."/>
            <person name="Kojima H."/>
            <person name="Fukui M."/>
        </authorList>
    </citation>
    <scope>NUCLEOTIDE SEQUENCE</scope>
    <source>
        <strain evidence="8">MeG22</strain>
    </source>
</reference>
<dbReference type="Gene3D" id="1.10.8.10">
    <property type="entry name" value="DNA helicase RuvA subunit, C-terminal domain"/>
    <property type="match status" value="1"/>
</dbReference>
<dbReference type="InterPro" id="IPR019874">
    <property type="entry name" value="RF_methyltr_PrmC"/>
</dbReference>
<evidence type="ECO:0000256" key="5">
    <source>
        <dbReference type="ARBA" id="ARBA00048391"/>
    </source>
</evidence>
<keyword evidence="3" id="KW-0808">Transferase</keyword>
<evidence type="ECO:0000259" key="6">
    <source>
        <dbReference type="Pfam" id="PF05175"/>
    </source>
</evidence>
<dbReference type="PROSITE" id="PS00092">
    <property type="entry name" value="N6_MTASE"/>
    <property type="match status" value="1"/>
</dbReference>
<dbReference type="GO" id="GO:0102559">
    <property type="term" value="F:peptide chain release factor N(5)-glutamine methyltransferase activity"/>
    <property type="evidence" value="ECO:0007669"/>
    <property type="project" value="UniProtKB-EC"/>
</dbReference>
<dbReference type="SUPFAM" id="SSF53335">
    <property type="entry name" value="S-adenosyl-L-methionine-dependent methyltransferases"/>
    <property type="match status" value="1"/>
</dbReference>
<dbReference type="PANTHER" id="PTHR18895:SF74">
    <property type="entry name" value="MTRF1L RELEASE FACTOR GLUTAMINE METHYLTRANSFERASE"/>
    <property type="match status" value="1"/>
</dbReference>